<feature type="compositionally biased region" description="Polar residues" evidence="2">
    <location>
        <begin position="1050"/>
        <end position="1059"/>
    </location>
</feature>
<dbReference type="InterPro" id="IPR003367">
    <property type="entry name" value="Thrombospondin_3-like_rpt"/>
</dbReference>
<feature type="compositionally biased region" description="Polar residues" evidence="2">
    <location>
        <begin position="1013"/>
        <end position="1026"/>
    </location>
</feature>
<dbReference type="InterPro" id="IPR024079">
    <property type="entry name" value="MetalloPept_cat_dom_sf"/>
</dbReference>
<dbReference type="Gene3D" id="3.40.390.10">
    <property type="entry name" value="Collagenase (Catalytic Domain)"/>
    <property type="match status" value="1"/>
</dbReference>
<feature type="region of interest" description="Disordered" evidence="2">
    <location>
        <begin position="1013"/>
        <end position="1231"/>
    </location>
</feature>
<dbReference type="SUPFAM" id="SSF55486">
    <property type="entry name" value="Metalloproteases ('zincins'), catalytic domain"/>
    <property type="match status" value="1"/>
</dbReference>
<dbReference type="InterPro" id="IPR028974">
    <property type="entry name" value="TSP_type-3_rpt"/>
</dbReference>
<dbReference type="InterPro" id="IPR026444">
    <property type="entry name" value="Secre_tail"/>
</dbReference>
<dbReference type="SUPFAM" id="SSF103647">
    <property type="entry name" value="TSP type-3 repeat"/>
    <property type="match status" value="3"/>
</dbReference>
<feature type="compositionally biased region" description="Polar residues" evidence="2">
    <location>
        <begin position="1149"/>
        <end position="1158"/>
    </location>
</feature>
<dbReference type="Gene3D" id="4.10.1080.10">
    <property type="entry name" value="TSP type-3 repeat"/>
    <property type="match status" value="1"/>
</dbReference>
<dbReference type="GO" id="GO:0004222">
    <property type="term" value="F:metalloendopeptidase activity"/>
    <property type="evidence" value="ECO:0007669"/>
    <property type="project" value="InterPro"/>
</dbReference>
<dbReference type="GO" id="GO:0005509">
    <property type="term" value="F:calcium ion binding"/>
    <property type="evidence" value="ECO:0007669"/>
    <property type="project" value="InterPro"/>
</dbReference>
<feature type="compositionally biased region" description="Basic and acidic residues" evidence="2">
    <location>
        <begin position="1098"/>
        <end position="1107"/>
    </location>
</feature>
<name>A0A3D9S0H5_9FLAO</name>
<feature type="compositionally biased region" description="Polar residues" evidence="2">
    <location>
        <begin position="1182"/>
        <end position="1191"/>
    </location>
</feature>
<evidence type="ECO:0000313" key="5">
    <source>
        <dbReference type="Proteomes" id="UP000256429"/>
    </source>
</evidence>
<dbReference type="SUPFAM" id="SSF52058">
    <property type="entry name" value="L domain-like"/>
    <property type="match status" value="1"/>
</dbReference>
<sequence>MRFKIAILFFGMKKNYLTSTILILFYILTLKAQTSDELWTPTTELNKKESNKIKNVSEPSEYKLFNLNFELLKSKLNTSPKRSVKSKKAGTIITFPNELGELHKYEVFEASVMSDGLQKKFPNLKSYIGKGLDDPSLLIRLSLTTQGLNVVILNSPRGTIYINTYTNDIKSYKIYSTKSLPKTEPFECEVVNAKENEQRKSNGNSKISNSNNGYFRTIRLAVIATAEYSNWHLQYQGIDNNKTEIEKKEVVLSAIVASMTKVNAVFERDISLSMVLVEDSEKIIFLNSLTDELTGDDKYKLLNEGNTIVKDIIGFENYDISHVYSAFDLGGVAMQTSICNINKPNGVSSSSSPIGNYFENVIMHEIGHQFGASHTYNKCSKGFTDYSISNLTSVEPGSGSTIMSYGGVCWGDDNVVKDRDIYFHGISIQQMIAKLNSDNSICMESSLIENSPPVIIDIADYTVPISSPIKLVGDVSNANSDSYTYTWEQFDAEIGISPPESTQIEGPIFRSYPPTNSGKRSLPNKLSSAIGQRSNKWEVLPSVSRTVNFGLTVRNNNLNFPQTAFMQTKIIFDENSGPFEVTSQNNSEKWNIGETKTITWNVANTDKSPILCSKVNILFSPNTGSTYTIALASNIENNGSFDIIVPNLSTSGGKIKVESVGNIFYSVNKGYISINPPVGKIFVPDDIFEQYLIENDYDTSFDNYIYKNKAKSINYLLLNELDIYDLTGIEEFDNLIELVCFSTQITSLDLSNKSRLESIYLINNNINYLNLSNCTNLNKINVEANNLSEINVSNFELLEDLDIGGNNINTINVSKNLNLKILSAKSTSIENIDVLNNKLLTHLSVGGSFKNINGISKISEIDVRNNSLLNDLSVSHTNITSLDITNNKLLENLSLANTNITSLDISNNPLLTHLDATNSDISILDISSNTKMKSLHLSHTKINEIDVSENLLLENFNAIQNPNLKCIKVNQNQLNNIPIGWNVDNNVSYSLNCSDNDNDGIIDDKDQCLETPTGETVNENGCSQSQIDDDNDGIMNDEDVCSDTPEGETVNENGCSQSQLDDDNDGVMNDKDLCPVTPTGETVNENGCSQSQIDDDKDGVMNDKDLCPETPEGETVNENGCSQSQLDDDNDSIMNDKDLCPETPEDEIVNTNGCSQSQLDDDNDSIMNDKDLCPETPEDEIVNTNGCSQSQLDDDNDGVMNDKDLCSETPEGETVNENGCSQSQLDDDNDGVMNDKDLCPDTPEGEIVNFNGCIVLPSNNFKIETINETCPNKNNGQIKVSATATYDYLVTINGNEYNLSNDLTIENLEPGTYDICIIVPNITSKQCYSVEIEEGTEISGKTTSISSNKVSIDIEQGTAPFNVLVNGNVILKTMSSSFDLNIKHGDLVEIQTDKNCEGTFSKTIDLFEEVTAYPNPTSGIFEIALPVSLKEIKIDLFTLSSQLISSEVYQVINGKVQLDIQNKPNAVYLIKVHLESPVSVKIIKE</sequence>
<organism evidence="4 5">
    <name type="scientific">Lutibacter oceani</name>
    <dbReference type="NCBI Taxonomy" id="1853311"/>
    <lineage>
        <taxon>Bacteria</taxon>
        <taxon>Pseudomonadati</taxon>
        <taxon>Bacteroidota</taxon>
        <taxon>Flavobacteriia</taxon>
        <taxon>Flavobacteriales</taxon>
        <taxon>Flavobacteriaceae</taxon>
        <taxon>Lutibacter</taxon>
    </lineage>
</organism>
<dbReference type="PROSITE" id="PS50215">
    <property type="entry name" value="ADAM_MEPRO"/>
    <property type="match status" value="1"/>
</dbReference>
<dbReference type="Pfam" id="PF13583">
    <property type="entry name" value="Reprolysin_4"/>
    <property type="match status" value="1"/>
</dbReference>
<keyword evidence="1" id="KW-0732">Signal</keyword>
<accession>A0A3D9S0H5</accession>
<dbReference type="EMBL" id="QTTQ01000009">
    <property type="protein sequence ID" value="REE83334.1"/>
    <property type="molecule type" value="Genomic_DNA"/>
</dbReference>
<dbReference type="Pfam" id="PF02412">
    <property type="entry name" value="TSP_3"/>
    <property type="match status" value="6"/>
</dbReference>
<feature type="domain" description="Peptidase M12B" evidence="3">
    <location>
        <begin position="331"/>
        <end position="447"/>
    </location>
</feature>
<dbReference type="Pfam" id="PF18962">
    <property type="entry name" value="Por_Secre_tail"/>
    <property type="match status" value="1"/>
</dbReference>
<feature type="compositionally biased region" description="Polar residues" evidence="2">
    <location>
        <begin position="1079"/>
        <end position="1092"/>
    </location>
</feature>
<feature type="compositionally biased region" description="Polar residues" evidence="2">
    <location>
        <begin position="1215"/>
        <end position="1224"/>
    </location>
</feature>
<dbReference type="GO" id="GO:0007155">
    <property type="term" value="P:cell adhesion"/>
    <property type="evidence" value="ECO:0007669"/>
    <property type="project" value="InterPro"/>
</dbReference>
<evidence type="ECO:0000259" key="3">
    <source>
        <dbReference type="PROSITE" id="PS50215"/>
    </source>
</evidence>
<reference evidence="4 5" key="1">
    <citation type="submission" date="2018-08" db="EMBL/GenBank/DDBJ databases">
        <title>Genomic Encyclopedia of Type Strains, Phase III (KMG-III): the genomes of soil and plant-associated and newly described type strains.</title>
        <authorList>
            <person name="Whitman W."/>
        </authorList>
    </citation>
    <scope>NUCLEOTIDE SEQUENCE [LARGE SCALE GENOMIC DNA]</scope>
    <source>
        <strain evidence="4 5">325-5</strain>
    </source>
</reference>
<evidence type="ECO:0000313" key="4">
    <source>
        <dbReference type="EMBL" id="REE83334.1"/>
    </source>
</evidence>
<feature type="compositionally biased region" description="Acidic residues" evidence="2">
    <location>
        <begin position="1027"/>
        <end position="1041"/>
    </location>
</feature>
<comment type="caution">
    <text evidence="4">The sequence shown here is derived from an EMBL/GenBank/DDBJ whole genome shotgun (WGS) entry which is preliminary data.</text>
</comment>
<gene>
    <name evidence="4" type="ORF">BX611_0623</name>
</gene>
<keyword evidence="5" id="KW-1185">Reference proteome</keyword>
<evidence type="ECO:0000256" key="2">
    <source>
        <dbReference type="SAM" id="MobiDB-lite"/>
    </source>
</evidence>
<dbReference type="Gene3D" id="3.80.10.10">
    <property type="entry name" value="Ribonuclease Inhibitor"/>
    <property type="match status" value="1"/>
</dbReference>
<dbReference type="InterPro" id="IPR001590">
    <property type="entry name" value="Peptidase_M12B"/>
</dbReference>
<feature type="compositionally biased region" description="Polar residues" evidence="2">
    <location>
        <begin position="1116"/>
        <end position="1125"/>
    </location>
</feature>
<evidence type="ECO:0000256" key="1">
    <source>
        <dbReference type="ARBA" id="ARBA00022729"/>
    </source>
</evidence>
<dbReference type="Proteomes" id="UP000256429">
    <property type="component" value="Unassembled WGS sequence"/>
</dbReference>
<dbReference type="InterPro" id="IPR032675">
    <property type="entry name" value="LRR_dom_sf"/>
</dbReference>
<proteinExistence type="predicted"/>
<protein>
    <submittedName>
        <fullName evidence="4">Leucine-rich repeat (LRR) protein</fullName>
    </submittedName>
</protein>
<dbReference type="GO" id="GO:0006508">
    <property type="term" value="P:proteolysis"/>
    <property type="evidence" value="ECO:0007669"/>
    <property type="project" value="InterPro"/>
</dbReference>